<keyword evidence="2 6" id="KW-0997">Cell inner membrane</keyword>
<organism evidence="7 8">
    <name type="scientific">Pseudoxanthomonas wuyuanensis</name>
    <dbReference type="NCBI Taxonomy" id="1073196"/>
    <lineage>
        <taxon>Bacteria</taxon>
        <taxon>Pseudomonadati</taxon>
        <taxon>Pseudomonadota</taxon>
        <taxon>Gammaproteobacteria</taxon>
        <taxon>Lysobacterales</taxon>
        <taxon>Lysobacteraceae</taxon>
        <taxon>Pseudoxanthomonas</taxon>
    </lineage>
</organism>
<dbReference type="PANTHER" id="PTHR37481">
    <property type="entry name" value="LIPOPOLYSACCHARIDE EXPORT SYSTEM PROTEIN LPTC"/>
    <property type="match status" value="1"/>
</dbReference>
<protein>
    <recommendedName>
        <fullName evidence="6">Lipopolysaccharide export system protein LptC</fullName>
    </recommendedName>
</protein>
<dbReference type="InterPro" id="IPR010664">
    <property type="entry name" value="LipoPS_assembly_LptC-rel"/>
</dbReference>
<dbReference type="Gene3D" id="2.60.450.10">
    <property type="entry name" value="Lipopolysaccharide (LPS) transport protein A like domain"/>
    <property type="match status" value="1"/>
</dbReference>
<evidence type="ECO:0000256" key="2">
    <source>
        <dbReference type="ARBA" id="ARBA00022519"/>
    </source>
</evidence>
<dbReference type="HAMAP" id="MF_01915">
    <property type="entry name" value="LPS_assembly_LptC"/>
    <property type="match status" value="1"/>
</dbReference>
<evidence type="ECO:0000256" key="1">
    <source>
        <dbReference type="ARBA" id="ARBA00022475"/>
    </source>
</evidence>
<evidence type="ECO:0000256" key="3">
    <source>
        <dbReference type="ARBA" id="ARBA00022692"/>
    </source>
</evidence>
<evidence type="ECO:0000256" key="6">
    <source>
        <dbReference type="HAMAP-Rule" id="MF_01915"/>
    </source>
</evidence>
<dbReference type="InterPro" id="IPR052363">
    <property type="entry name" value="LPS_export_LptC"/>
</dbReference>
<dbReference type="Pfam" id="PF06835">
    <property type="entry name" value="LptC"/>
    <property type="match status" value="1"/>
</dbReference>
<dbReference type="OrthoDB" id="5973594at2"/>
<dbReference type="PANTHER" id="PTHR37481:SF1">
    <property type="entry name" value="LIPOPOLYSACCHARIDE EXPORT SYSTEM PROTEIN LPTC"/>
    <property type="match status" value="1"/>
</dbReference>
<keyword evidence="5 6" id="KW-0472">Membrane</keyword>
<dbReference type="EMBL" id="OCND01000010">
    <property type="protein sequence ID" value="SOD56695.1"/>
    <property type="molecule type" value="Genomic_DNA"/>
</dbReference>
<comment type="subunit">
    <text evidence="6">Component of the lipopolysaccharide transport and assembly complex. Interacts with LptA and the LptBFG transporter complex.</text>
</comment>
<dbReference type="NCBIfam" id="TIGR04409">
    <property type="entry name" value="LptC_YrbK"/>
    <property type="match status" value="1"/>
</dbReference>
<comment type="similarity">
    <text evidence="6">Belongs to the LptC family.</text>
</comment>
<evidence type="ECO:0000256" key="4">
    <source>
        <dbReference type="ARBA" id="ARBA00022989"/>
    </source>
</evidence>
<dbReference type="GO" id="GO:0015221">
    <property type="term" value="F:lipopolysaccharide transmembrane transporter activity"/>
    <property type="evidence" value="ECO:0007669"/>
    <property type="project" value="InterPro"/>
</dbReference>
<dbReference type="AlphaFoldDB" id="A0A286DDH5"/>
<comment type="subcellular location">
    <subcellularLocation>
        <location evidence="6">Cell inner membrane</location>
        <topology evidence="6">Single-pass membrane protein</topology>
    </subcellularLocation>
</comment>
<name>A0A286DDH5_9GAMM</name>
<evidence type="ECO:0000256" key="5">
    <source>
        <dbReference type="ARBA" id="ARBA00023136"/>
    </source>
</evidence>
<proteinExistence type="inferred from homology"/>
<dbReference type="Proteomes" id="UP000219374">
    <property type="component" value="Unassembled WGS sequence"/>
</dbReference>
<keyword evidence="8" id="KW-1185">Reference proteome</keyword>
<reference evidence="7 8" key="1">
    <citation type="submission" date="2017-09" db="EMBL/GenBank/DDBJ databases">
        <authorList>
            <person name="Ehlers B."/>
            <person name="Leendertz F.H."/>
        </authorList>
    </citation>
    <scope>NUCLEOTIDE SEQUENCE [LARGE SCALE GENOMIC DNA]</scope>
    <source>
        <strain evidence="7 8">CGMCC 1.10978</strain>
    </source>
</reference>
<comment type="function">
    <text evidence="6">Involved in the assembly of lipopolysaccharide (LPS). Required for the translocation of LPS from the inner membrane to the outer membrane. Facilitates the transfer of LPS from the inner membrane to the periplasmic protein LptA. Could be a docking site for LptA.</text>
</comment>
<dbReference type="GO" id="GO:0017089">
    <property type="term" value="F:glycolipid transfer activity"/>
    <property type="evidence" value="ECO:0007669"/>
    <property type="project" value="TreeGrafter"/>
</dbReference>
<keyword evidence="4 6" id="KW-1133">Transmembrane helix</keyword>
<dbReference type="InterPro" id="IPR026265">
    <property type="entry name" value="LptC"/>
</dbReference>
<dbReference type="RefSeq" id="WP_097123247.1">
    <property type="nucleotide sequence ID" value="NZ_OCND01000010.1"/>
</dbReference>
<dbReference type="GO" id="GO:0005886">
    <property type="term" value="C:plasma membrane"/>
    <property type="evidence" value="ECO:0007669"/>
    <property type="project" value="UniProtKB-SubCell"/>
</dbReference>
<keyword evidence="1 6" id="KW-1003">Cell membrane</keyword>
<gene>
    <name evidence="6" type="primary">lptC</name>
    <name evidence="7" type="ORF">SAMN06296416_110119</name>
</gene>
<keyword evidence="3 6" id="KW-0812">Transmembrane</keyword>
<dbReference type="GO" id="GO:0043165">
    <property type="term" value="P:Gram-negative-bacterium-type cell outer membrane assembly"/>
    <property type="evidence" value="ECO:0007669"/>
    <property type="project" value="UniProtKB-UniRule"/>
</dbReference>
<evidence type="ECO:0000313" key="8">
    <source>
        <dbReference type="Proteomes" id="UP000219374"/>
    </source>
</evidence>
<evidence type="ECO:0000313" key="7">
    <source>
        <dbReference type="EMBL" id="SOD56695.1"/>
    </source>
</evidence>
<accession>A0A286DDH5</accession>
<sequence>MSWRGILGLVLLLAAVLSGWSAWKHRQLPAPAAAGAERSDYVMHDFELTALDKDGKESVTLRAPEMHRSPADESFSIATPLFLMPDAEGKYWQMRSKTGWLSAKGEELRLAGDVRGTSPDDAVRPTVFETQRLNVFPSDHLAVTDDDVRITQPGSILTGRGFETNLETKQYTIKSQVKSRYEPRSAR</sequence>
<dbReference type="GO" id="GO:0030288">
    <property type="term" value="C:outer membrane-bounded periplasmic space"/>
    <property type="evidence" value="ECO:0007669"/>
    <property type="project" value="TreeGrafter"/>
</dbReference>